<evidence type="ECO:0000256" key="2">
    <source>
        <dbReference type="ARBA" id="ARBA00022723"/>
    </source>
</evidence>
<dbReference type="GO" id="GO:0000978">
    <property type="term" value="F:RNA polymerase II cis-regulatory region sequence-specific DNA binding"/>
    <property type="evidence" value="ECO:0007669"/>
    <property type="project" value="TreeGrafter"/>
</dbReference>
<feature type="compositionally biased region" description="Basic and acidic residues" evidence="9">
    <location>
        <begin position="130"/>
        <end position="142"/>
    </location>
</feature>
<keyword evidence="8" id="KW-0539">Nucleus</keyword>
<keyword evidence="6" id="KW-0805">Transcription regulation</keyword>
<evidence type="ECO:0000256" key="6">
    <source>
        <dbReference type="ARBA" id="ARBA00023015"/>
    </source>
</evidence>
<name>S7Q000_MYOBR</name>
<keyword evidence="7" id="KW-0804">Transcription</keyword>
<accession>S7Q000</accession>
<dbReference type="GO" id="GO:0008270">
    <property type="term" value="F:zinc ion binding"/>
    <property type="evidence" value="ECO:0007669"/>
    <property type="project" value="UniProtKB-KW"/>
</dbReference>
<evidence type="ECO:0000256" key="3">
    <source>
        <dbReference type="ARBA" id="ARBA00022737"/>
    </source>
</evidence>
<dbReference type="InterPro" id="IPR051565">
    <property type="entry name" value="Sal_C2H2-zinc-finger"/>
</dbReference>
<keyword evidence="11" id="KW-1185">Reference proteome</keyword>
<evidence type="ECO:0000313" key="10">
    <source>
        <dbReference type="EMBL" id="EPQ14162.1"/>
    </source>
</evidence>
<evidence type="ECO:0000256" key="1">
    <source>
        <dbReference type="ARBA" id="ARBA00004123"/>
    </source>
</evidence>
<dbReference type="Proteomes" id="UP000052978">
    <property type="component" value="Unassembled WGS sequence"/>
</dbReference>
<evidence type="ECO:0000313" key="11">
    <source>
        <dbReference type="Proteomes" id="UP000052978"/>
    </source>
</evidence>
<sequence length="312" mass="33554">MSRRKQVKPQHINLEEDQGEQQPQQLALKFADAAPVVSAVREPGAPMNNPGTGEDMNGDRVKVKRPCWEQTHICEICSGVFFSLSTLLEHKKNCTKSLPVFIMNESEGLVPSEDFRAVESYEPHNPSSKESPREHGVSSWDMKEKPGAESVLHLKMKTALPPTSQDSSYLPKGKVANTNVTLQPLRGTKVAVNQWSTEALPIPLPGANSIPWVLEQILCLQQQQLQQIQLTKQIRVQGSMCAAHALHSGAAGADTLKTLGSHVSQQVSAAVALLSLPACSPAWCQQHPMVPGAGPVSTAAPAAAAATADPVH</sequence>
<evidence type="ECO:0000256" key="5">
    <source>
        <dbReference type="ARBA" id="ARBA00022833"/>
    </source>
</evidence>
<keyword evidence="2" id="KW-0479">Metal-binding</keyword>
<evidence type="ECO:0000256" key="7">
    <source>
        <dbReference type="ARBA" id="ARBA00023163"/>
    </source>
</evidence>
<dbReference type="PANTHER" id="PTHR23233:SF19">
    <property type="entry name" value="SAL-LIKE PROTEIN 4"/>
    <property type="match status" value="1"/>
</dbReference>
<comment type="subcellular location">
    <subcellularLocation>
        <location evidence="1">Nucleus</location>
    </subcellularLocation>
</comment>
<reference evidence="10 11" key="1">
    <citation type="journal article" date="2013" name="Nat. Commun.">
        <title>Genome analysis reveals insights into physiology and longevity of the Brandt's bat Myotis brandtii.</title>
        <authorList>
            <person name="Seim I."/>
            <person name="Fang X."/>
            <person name="Xiong Z."/>
            <person name="Lobanov A.V."/>
            <person name="Huang Z."/>
            <person name="Ma S."/>
            <person name="Feng Y."/>
            <person name="Turanov A.A."/>
            <person name="Zhu Y."/>
            <person name="Lenz T.L."/>
            <person name="Gerashchenko M.V."/>
            <person name="Fan D."/>
            <person name="Hee Yim S."/>
            <person name="Yao X."/>
            <person name="Jordan D."/>
            <person name="Xiong Y."/>
            <person name="Ma Y."/>
            <person name="Lyapunov A.N."/>
            <person name="Chen G."/>
            <person name="Kulakova O.I."/>
            <person name="Sun Y."/>
            <person name="Lee S.G."/>
            <person name="Bronson R.T."/>
            <person name="Moskalev A.A."/>
            <person name="Sunyaev S.R."/>
            <person name="Zhang G."/>
            <person name="Krogh A."/>
            <person name="Wang J."/>
            <person name="Gladyshev V.N."/>
        </authorList>
    </citation>
    <scope>NUCLEOTIDE SEQUENCE [LARGE SCALE GENOMIC DNA]</scope>
</reference>
<evidence type="ECO:0000256" key="9">
    <source>
        <dbReference type="SAM" id="MobiDB-lite"/>
    </source>
</evidence>
<feature type="region of interest" description="Disordered" evidence="9">
    <location>
        <begin position="120"/>
        <end position="142"/>
    </location>
</feature>
<keyword evidence="5" id="KW-0862">Zinc</keyword>
<evidence type="ECO:0000256" key="8">
    <source>
        <dbReference type="ARBA" id="ARBA00023242"/>
    </source>
</evidence>
<evidence type="ECO:0000256" key="4">
    <source>
        <dbReference type="ARBA" id="ARBA00022771"/>
    </source>
</evidence>
<dbReference type="GO" id="GO:0005634">
    <property type="term" value="C:nucleus"/>
    <property type="evidence" value="ECO:0007669"/>
    <property type="project" value="UniProtKB-SubCell"/>
</dbReference>
<dbReference type="EMBL" id="KE163856">
    <property type="protein sequence ID" value="EPQ14162.1"/>
    <property type="molecule type" value="Genomic_DNA"/>
</dbReference>
<protein>
    <submittedName>
        <fullName evidence="10">Sal-like protein 4</fullName>
    </submittedName>
</protein>
<organism evidence="10 11">
    <name type="scientific">Myotis brandtii</name>
    <name type="common">Brandt's bat</name>
    <dbReference type="NCBI Taxonomy" id="109478"/>
    <lineage>
        <taxon>Eukaryota</taxon>
        <taxon>Metazoa</taxon>
        <taxon>Chordata</taxon>
        <taxon>Craniata</taxon>
        <taxon>Vertebrata</taxon>
        <taxon>Euteleostomi</taxon>
        <taxon>Mammalia</taxon>
        <taxon>Eutheria</taxon>
        <taxon>Laurasiatheria</taxon>
        <taxon>Chiroptera</taxon>
        <taxon>Yangochiroptera</taxon>
        <taxon>Vespertilionidae</taxon>
        <taxon>Myotis</taxon>
    </lineage>
</organism>
<dbReference type="GO" id="GO:0000981">
    <property type="term" value="F:DNA-binding transcription factor activity, RNA polymerase II-specific"/>
    <property type="evidence" value="ECO:0007669"/>
    <property type="project" value="TreeGrafter"/>
</dbReference>
<dbReference type="PANTHER" id="PTHR23233">
    <property type="entry name" value="SAL-LIKE PROTEIN"/>
    <property type="match status" value="1"/>
</dbReference>
<keyword evidence="3" id="KW-0677">Repeat</keyword>
<gene>
    <name evidence="10" type="ORF">D623_10014408</name>
</gene>
<proteinExistence type="predicted"/>
<keyword evidence="4" id="KW-0863">Zinc-finger</keyword>
<feature type="region of interest" description="Disordered" evidence="9">
    <location>
        <begin position="1"/>
        <end position="23"/>
    </location>
</feature>
<dbReference type="AlphaFoldDB" id="S7Q000"/>